<dbReference type="GO" id="GO:0140096">
    <property type="term" value="F:catalytic activity, acting on a protein"/>
    <property type="evidence" value="ECO:0007669"/>
    <property type="project" value="UniProtKB-ARBA"/>
</dbReference>
<dbReference type="AlphaFoldDB" id="A0A9W8LJL0"/>
<name>A0A9W8LJL0_9FUNG</name>
<organism evidence="4 5">
    <name type="scientific">Coemansia javaensis</name>
    <dbReference type="NCBI Taxonomy" id="2761396"/>
    <lineage>
        <taxon>Eukaryota</taxon>
        <taxon>Fungi</taxon>
        <taxon>Fungi incertae sedis</taxon>
        <taxon>Zoopagomycota</taxon>
        <taxon>Kickxellomycotina</taxon>
        <taxon>Kickxellomycetes</taxon>
        <taxon>Kickxellales</taxon>
        <taxon>Kickxellaceae</taxon>
        <taxon>Coemansia</taxon>
    </lineage>
</organism>
<comment type="similarity">
    <text evidence="1">Belongs to the protein-tyrosine phosphatase family. Non-receptor class subfamily.</text>
</comment>
<dbReference type="Proteomes" id="UP001140217">
    <property type="component" value="Unassembled WGS sequence"/>
</dbReference>
<dbReference type="EMBL" id="JANBUL010000054">
    <property type="protein sequence ID" value="KAJ2783122.1"/>
    <property type="molecule type" value="Genomic_DNA"/>
</dbReference>
<dbReference type="SUPFAM" id="SSF52799">
    <property type="entry name" value="(Phosphotyrosine protein) phosphatases II"/>
    <property type="match status" value="1"/>
</dbReference>
<dbReference type="OrthoDB" id="2017893at2759"/>
<dbReference type="InterPro" id="IPR020422">
    <property type="entry name" value="TYR_PHOSPHATASE_DUAL_dom"/>
</dbReference>
<dbReference type="InterPro" id="IPR052449">
    <property type="entry name" value="STYX-Interacting_Phosphatase"/>
</dbReference>
<dbReference type="GO" id="GO:1990444">
    <property type="term" value="F:F-box domain binding"/>
    <property type="evidence" value="ECO:0007669"/>
    <property type="project" value="TreeGrafter"/>
</dbReference>
<dbReference type="PANTHER" id="PTHR46588:SF1">
    <property type="entry name" value="SERINE_THREONINE_TYROSINE-INTERACTING PROTEIN"/>
    <property type="match status" value="1"/>
</dbReference>
<reference evidence="4" key="1">
    <citation type="submission" date="2022-07" db="EMBL/GenBank/DDBJ databases">
        <title>Phylogenomic reconstructions and comparative analyses of Kickxellomycotina fungi.</title>
        <authorList>
            <person name="Reynolds N.K."/>
            <person name="Stajich J.E."/>
            <person name="Barry K."/>
            <person name="Grigoriev I.V."/>
            <person name="Crous P."/>
            <person name="Smith M.E."/>
        </authorList>
    </citation>
    <scope>NUCLEOTIDE SEQUENCE</scope>
    <source>
        <strain evidence="4">NBRC 105414</strain>
    </source>
</reference>
<dbReference type="Gene3D" id="3.90.190.10">
    <property type="entry name" value="Protein tyrosine phosphatase superfamily"/>
    <property type="match status" value="1"/>
</dbReference>
<dbReference type="InterPro" id="IPR029021">
    <property type="entry name" value="Prot-tyrosine_phosphatase-like"/>
</dbReference>
<feature type="region of interest" description="Disordered" evidence="2">
    <location>
        <begin position="186"/>
        <end position="227"/>
    </location>
</feature>
<gene>
    <name evidence="4" type="ORF">H4R18_001870</name>
</gene>
<dbReference type="Pfam" id="PF00782">
    <property type="entry name" value="DSPc"/>
    <property type="match status" value="1"/>
</dbReference>
<accession>A0A9W8LJL0</accession>
<feature type="domain" description="Tyrosine specific protein phosphatases" evidence="3">
    <location>
        <begin position="98"/>
        <end position="166"/>
    </location>
</feature>
<dbReference type="GO" id="GO:0005654">
    <property type="term" value="C:nucleoplasm"/>
    <property type="evidence" value="ECO:0007669"/>
    <property type="project" value="TreeGrafter"/>
</dbReference>
<evidence type="ECO:0000256" key="2">
    <source>
        <dbReference type="SAM" id="MobiDB-lite"/>
    </source>
</evidence>
<evidence type="ECO:0000256" key="1">
    <source>
        <dbReference type="ARBA" id="ARBA00009649"/>
    </source>
</evidence>
<dbReference type="GO" id="GO:0005737">
    <property type="term" value="C:cytoplasm"/>
    <property type="evidence" value="ECO:0007669"/>
    <property type="project" value="TreeGrafter"/>
</dbReference>
<proteinExistence type="inferred from homology"/>
<comment type="caution">
    <text evidence="4">The sequence shown here is derived from an EMBL/GenBank/DDBJ whole genome shotgun (WGS) entry which is preliminary data.</text>
</comment>
<dbReference type="GO" id="GO:0070372">
    <property type="term" value="P:regulation of ERK1 and ERK2 cascade"/>
    <property type="evidence" value="ECO:0007669"/>
    <property type="project" value="TreeGrafter"/>
</dbReference>
<evidence type="ECO:0000259" key="3">
    <source>
        <dbReference type="PROSITE" id="PS50056"/>
    </source>
</evidence>
<dbReference type="PANTHER" id="PTHR46588">
    <property type="entry name" value="SERINE/THREONINE/TYROSINE-INTERACTING PROTEIN"/>
    <property type="match status" value="1"/>
</dbReference>
<sequence>MEIEWPQPPQYGAGPIQLCVPAWAYDDRYLGQPVVPHIVTGPYHLVRNPDFLAQYGIQVILCIRDPSEMRFLRERDLGGIAFHFLDVPTDVHRANIIPQFTQATAILAQLVAERRNVLVCCSDGIDKSASFVAAYLMDTYGLRALDAITFVQNHRYCATPSANGYRIKLLEYEPICAARAATAAAGPAAQDRRLRRPAEGDPEDDCAQGLATDVTGRRIPVPKKRAK</sequence>
<dbReference type="GO" id="GO:0062026">
    <property type="term" value="P:negative regulation of SCF-dependent proteasomal ubiquitin-dependent catabolic process"/>
    <property type="evidence" value="ECO:0007669"/>
    <property type="project" value="TreeGrafter"/>
</dbReference>
<keyword evidence="5" id="KW-1185">Reference proteome</keyword>
<dbReference type="PROSITE" id="PS50056">
    <property type="entry name" value="TYR_PHOSPHATASE_2"/>
    <property type="match status" value="1"/>
</dbReference>
<dbReference type="InterPro" id="IPR000387">
    <property type="entry name" value="Tyr_Pase_dom"/>
</dbReference>
<evidence type="ECO:0000313" key="4">
    <source>
        <dbReference type="EMBL" id="KAJ2783122.1"/>
    </source>
</evidence>
<dbReference type="SMART" id="SM00195">
    <property type="entry name" value="DSPc"/>
    <property type="match status" value="1"/>
</dbReference>
<protein>
    <recommendedName>
        <fullName evidence="3">Tyrosine specific protein phosphatases domain-containing protein</fullName>
    </recommendedName>
</protein>
<feature type="compositionally biased region" description="Basic and acidic residues" evidence="2">
    <location>
        <begin position="190"/>
        <end position="199"/>
    </location>
</feature>
<dbReference type="InterPro" id="IPR000340">
    <property type="entry name" value="Dual-sp_phosphatase_cat-dom"/>
</dbReference>
<evidence type="ECO:0000313" key="5">
    <source>
        <dbReference type="Proteomes" id="UP001140217"/>
    </source>
</evidence>